<dbReference type="Proteomes" id="UP000770015">
    <property type="component" value="Unassembled WGS sequence"/>
</dbReference>
<proteinExistence type="predicted"/>
<feature type="compositionally biased region" description="Polar residues" evidence="1">
    <location>
        <begin position="285"/>
        <end position="310"/>
    </location>
</feature>
<name>A0A9P9AHL5_9PEZI</name>
<keyword evidence="3" id="KW-1185">Reference proteome</keyword>
<feature type="region of interest" description="Disordered" evidence="1">
    <location>
        <begin position="151"/>
        <end position="186"/>
    </location>
</feature>
<evidence type="ECO:0000313" key="3">
    <source>
        <dbReference type="Proteomes" id="UP000770015"/>
    </source>
</evidence>
<protein>
    <submittedName>
        <fullName evidence="2">Uncharacterized protein</fullName>
    </submittedName>
</protein>
<evidence type="ECO:0000256" key="1">
    <source>
        <dbReference type="SAM" id="MobiDB-lite"/>
    </source>
</evidence>
<feature type="region of interest" description="Disordered" evidence="1">
    <location>
        <begin position="92"/>
        <end position="137"/>
    </location>
</feature>
<dbReference type="EMBL" id="JAGSXJ010000002">
    <property type="protein sequence ID" value="KAH6695583.1"/>
    <property type="molecule type" value="Genomic_DNA"/>
</dbReference>
<feature type="compositionally biased region" description="Low complexity" evidence="1">
    <location>
        <begin position="157"/>
        <end position="186"/>
    </location>
</feature>
<comment type="caution">
    <text evidence="2">The sequence shown here is derived from an EMBL/GenBank/DDBJ whole genome shotgun (WGS) entry which is preliminary data.</text>
</comment>
<evidence type="ECO:0000313" key="2">
    <source>
        <dbReference type="EMBL" id="KAH6695583.1"/>
    </source>
</evidence>
<feature type="region of interest" description="Disordered" evidence="1">
    <location>
        <begin position="284"/>
        <end position="310"/>
    </location>
</feature>
<reference evidence="2" key="1">
    <citation type="journal article" date="2021" name="Nat. Commun.">
        <title>Genetic determinants of endophytism in the Arabidopsis root mycobiome.</title>
        <authorList>
            <person name="Mesny F."/>
            <person name="Miyauchi S."/>
            <person name="Thiergart T."/>
            <person name="Pickel B."/>
            <person name="Atanasova L."/>
            <person name="Karlsson M."/>
            <person name="Huettel B."/>
            <person name="Barry K.W."/>
            <person name="Haridas S."/>
            <person name="Chen C."/>
            <person name="Bauer D."/>
            <person name="Andreopoulos W."/>
            <person name="Pangilinan J."/>
            <person name="LaButti K."/>
            <person name="Riley R."/>
            <person name="Lipzen A."/>
            <person name="Clum A."/>
            <person name="Drula E."/>
            <person name="Henrissat B."/>
            <person name="Kohler A."/>
            <person name="Grigoriev I.V."/>
            <person name="Martin F.M."/>
            <person name="Hacquard S."/>
        </authorList>
    </citation>
    <scope>NUCLEOTIDE SEQUENCE</scope>
    <source>
        <strain evidence="2">MPI-SDFR-AT-0117</strain>
    </source>
</reference>
<sequence length="475" mass="52813">MDSGIPYYGRAVQSLRAHICQALNIHERTVRIVTYPKGRRNWANTPPRWQGIVNWHYAPRTPVRPPGTNTYIPARGLRLRWGNEIIMERSWCIPGTEPPQPGPAQPSGSGLAARAETTSGTPEATRTFAEWETGTAVPTDFIEIDGDFVCEMPQKPTSTRTTTATTEASTGSEDATSGATGTIRETGTITEATGMLETSSILETSSFLETSSVPESTDATSSEVDHITSTSSTSISQTTIWFSTRNWDEIIPTTTDSSTSPTSISRTTIWFSTRNWDEITHTHFDTISPSTSTTAEAQIPSPTTAQPAPENTDTVKYHFTQLLISPHNIESNPTYVEIQAFQRGRSMFEDEDDNDIEAGTWSFDDPNGWDGKKITRELENYGTQTRVIPGTFSISLELVPLESKDDPKPRNFQVKYLWLNQEWDTTPCDFKLNTGNPTSGFEYSRRTCTFDVRLWGKNGLCTLHPDHKDCEGISE</sequence>
<organism evidence="2 3">
    <name type="scientific">Plectosphaerella plurivora</name>
    <dbReference type="NCBI Taxonomy" id="936078"/>
    <lineage>
        <taxon>Eukaryota</taxon>
        <taxon>Fungi</taxon>
        <taxon>Dikarya</taxon>
        <taxon>Ascomycota</taxon>
        <taxon>Pezizomycotina</taxon>
        <taxon>Sordariomycetes</taxon>
        <taxon>Hypocreomycetidae</taxon>
        <taxon>Glomerellales</taxon>
        <taxon>Plectosphaerellaceae</taxon>
        <taxon>Plectosphaerella</taxon>
    </lineage>
</organism>
<gene>
    <name evidence="2" type="ORF">F5X68DRAFT_198619</name>
</gene>
<dbReference type="AlphaFoldDB" id="A0A9P9AHL5"/>
<accession>A0A9P9AHL5</accession>